<evidence type="ECO:0000313" key="2">
    <source>
        <dbReference type="EMBL" id="CAK7275641.1"/>
    </source>
</evidence>
<feature type="non-terminal residue" evidence="2">
    <location>
        <position position="154"/>
    </location>
</feature>
<reference evidence="2 3" key="1">
    <citation type="submission" date="2024-01" db="EMBL/GenBank/DDBJ databases">
        <authorList>
            <person name="Allen C."/>
            <person name="Tagirdzhanova G."/>
        </authorList>
    </citation>
    <scope>NUCLEOTIDE SEQUENCE [LARGE SCALE GENOMIC DNA]</scope>
    <source>
        <strain evidence="2 3">CBS 119000</strain>
    </source>
</reference>
<evidence type="ECO:0000313" key="3">
    <source>
        <dbReference type="Proteomes" id="UP001642502"/>
    </source>
</evidence>
<name>A0ABP0E836_9PEZI</name>
<gene>
    <name evidence="2" type="ORF">SEPCBS119000_006776</name>
</gene>
<keyword evidence="3" id="KW-1185">Reference proteome</keyword>
<feature type="region of interest" description="Disordered" evidence="1">
    <location>
        <begin position="82"/>
        <end position="115"/>
    </location>
</feature>
<evidence type="ECO:0000256" key="1">
    <source>
        <dbReference type="SAM" id="MobiDB-lite"/>
    </source>
</evidence>
<sequence length="154" mass="16976">MATGTSRRPLSRDTEIDGGTDTVLEMLKQIQQEARRKAADDDVRLRALEAESQRRTEATEKALADALEELRLLKGLNPASQAALQTPVQPPAQDAPATTRAELGTRPRHTALPDLPLFDGTSKKYRVWRANLLQKLRVDGAAIGTPANQFAYIY</sequence>
<dbReference type="Proteomes" id="UP001642502">
    <property type="component" value="Unassembled WGS sequence"/>
</dbReference>
<comment type="caution">
    <text evidence="2">The sequence shown here is derived from an EMBL/GenBank/DDBJ whole genome shotgun (WGS) entry which is preliminary data.</text>
</comment>
<accession>A0ABP0E836</accession>
<proteinExistence type="predicted"/>
<organism evidence="2 3">
    <name type="scientific">Sporothrix epigloea</name>
    <dbReference type="NCBI Taxonomy" id="1892477"/>
    <lineage>
        <taxon>Eukaryota</taxon>
        <taxon>Fungi</taxon>
        <taxon>Dikarya</taxon>
        <taxon>Ascomycota</taxon>
        <taxon>Pezizomycotina</taxon>
        <taxon>Sordariomycetes</taxon>
        <taxon>Sordariomycetidae</taxon>
        <taxon>Ophiostomatales</taxon>
        <taxon>Ophiostomataceae</taxon>
        <taxon>Sporothrix</taxon>
    </lineage>
</organism>
<dbReference type="EMBL" id="CAWUON010000364">
    <property type="protein sequence ID" value="CAK7275641.1"/>
    <property type="molecule type" value="Genomic_DNA"/>
</dbReference>
<protein>
    <submittedName>
        <fullName evidence="2">Uncharacterized protein</fullName>
    </submittedName>
</protein>